<evidence type="ECO:0000313" key="2">
    <source>
        <dbReference type="Proteomes" id="UP000820818"/>
    </source>
</evidence>
<dbReference type="Proteomes" id="UP000820818">
    <property type="component" value="Linkage Group LG1"/>
</dbReference>
<organism evidence="1 2">
    <name type="scientific">Daphnia sinensis</name>
    <dbReference type="NCBI Taxonomy" id="1820382"/>
    <lineage>
        <taxon>Eukaryota</taxon>
        <taxon>Metazoa</taxon>
        <taxon>Ecdysozoa</taxon>
        <taxon>Arthropoda</taxon>
        <taxon>Crustacea</taxon>
        <taxon>Branchiopoda</taxon>
        <taxon>Diplostraca</taxon>
        <taxon>Cladocera</taxon>
        <taxon>Anomopoda</taxon>
        <taxon>Daphniidae</taxon>
        <taxon>Daphnia</taxon>
        <taxon>Daphnia similis group</taxon>
    </lineage>
</organism>
<dbReference type="EMBL" id="WJBH02000001">
    <property type="protein sequence ID" value="KAI9565743.1"/>
    <property type="molecule type" value="Genomic_DNA"/>
</dbReference>
<comment type="caution">
    <text evidence="1">The sequence shown here is derived from an EMBL/GenBank/DDBJ whole genome shotgun (WGS) entry which is preliminary data.</text>
</comment>
<evidence type="ECO:0000313" key="1">
    <source>
        <dbReference type="EMBL" id="KAI9565743.1"/>
    </source>
</evidence>
<proteinExistence type="predicted"/>
<protein>
    <submittedName>
        <fullName evidence="1">Uncharacterized protein</fullName>
    </submittedName>
</protein>
<reference evidence="1 2" key="1">
    <citation type="submission" date="2022-05" db="EMBL/GenBank/DDBJ databases">
        <title>A multi-omics perspective on studying reproductive biology in Daphnia sinensis.</title>
        <authorList>
            <person name="Jia J."/>
        </authorList>
    </citation>
    <scope>NUCLEOTIDE SEQUENCE [LARGE SCALE GENOMIC DNA]</scope>
    <source>
        <strain evidence="1 2">WSL</strain>
    </source>
</reference>
<keyword evidence="2" id="KW-1185">Reference proteome</keyword>
<name>A0AAD5LX49_9CRUS</name>
<dbReference type="AlphaFoldDB" id="A0AAD5LX49"/>
<sequence>MLHTFVYSFSATDCCSRLRYQASQLRRNTFTRISTHVYQTNKRPIKTIFNWNCLASKWRVKVNDNSPARDL</sequence>
<gene>
    <name evidence="1" type="ORF">GHT06_009535</name>
</gene>
<accession>A0AAD5LX49</accession>